<comment type="caution">
    <text evidence="3">The sequence shown here is derived from an EMBL/GenBank/DDBJ whole genome shotgun (WGS) entry which is preliminary data.</text>
</comment>
<dbReference type="InterPro" id="IPR001789">
    <property type="entry name" value="Sig_transdc_resp-reg_receiver"/>
</dbReference>
<reference evidence="3 4" key="1">
    <citation type="submission" date="2024-08" db="EMBL/GenBank/DDBJ databases">
        <title>Whole-genome sequencing of halo(alkali)philic microorganisms from hypersaline lakes.</title>
        <authorList>
            <person name="Sorokin D.Y."/>
            <person name="Merkel A.Y."/>
            <person name="Messina E."/>
            <person name="Yakimov M."/>
        </authorList>
    </citation>
    <scope>NUCLEOTIDE SEQUENCE [LARGE SCALE GENOMIC DNA]</scope>
    <source>
        <strain evidence="3 4">AB-hyl4</strain>
    </source>
</reference>
<evidence type="ECO:0000313" key="4">
    <source>
        <dbReference type="Proteomes" id="UP001575105"/>
    </source>
</evidence>
<name>A0ABV4U3P1_9BACT</name>
<organism evidence="3 4">
    <name type="scientific">Natronomicrosphaera hydrolytica</name>
    <dbReference type="NCBI Taxonomy" id="3242702"/>
    <lineage>
        <taxon>Bacteria</taxon>
        <taxon>Pseudomonadati</taxon>
        <taxon>Planctomycetota</taxon>
        <taxon>Phycisphaerae</taxon>
        <taxon>Phycisphaerales</taxon>
        <taxon>Phycisphaeraceae</taxon>
        <taxon>Natronomicrosphaera</taxon>
    </lineage>
</organism>
<dbReference type="Gene3D" id="3.40.50.2300">
    <property type="match status" value="1"/>
</dbReference>
<gene>
    <name evidence="3" type="ORF">ACERK3_07895</name>
</gene>
<dbReference type="Proteomes" id="UP001575105">
    <property type="component" value="Unassembled WGS sequence"/>
</dbReference>
<dbReference type="RefSeq" id="WP_425345141.1">
    <property type="nucleotide sequence ID" value="NZ_JBGUBD010000004.1"/>
</dbReference>
<dbReference type="InterPro" id="IPR011006">
    <property type="entry name" value="CheY-like_superfamily"/>
</dbReference>
<accession>A0ABV4U3P1</accession>
<dbReference type="PROSITE" id="PS50110">
    <property type="entry name" value="RESPONSE_REGULATORY"/>
    <property type="match status" value="1"/>
</dbReference>
<evidence type="ECO:0000259" key="2">
    <source>
        <dbReference type="PROSITE" id="PS50110"/>
    </source>
</evidence>
<keyword evidence="4" id="KW-1185">Reference proteome</keyword>
<keyword evidence="1" id="KW-0597">Phosphoprotein</keyword>
<protein>
    <recommendedName>
        <fullName evidence="2">Response regulatory domain-containing protein</fullName>
    </recommendedName>
</protein>
<dbReference type="SUPFAM" id="SSF52172">
    <property type="entry name" value="CheY-like"/>
    <property type="match status" value="1"/>
</dbReference>
<feature type="modified residue" description="4-aspartylphosphate" evidence="1">
    <location>
        <position position="57"/>
    </location>
</feature>
<dbReference type="EMBL" id="JBGUBD010000004">
    <property type="protein sequence ID" value="MFA9478217.1"/>
    <property type="molecule type" value="Genomic_DNA"/>
</dbReference>
<evidence type="ECO:0000313" key="3">
    <source>
        <dbReference type="EMBL" id="MFA9478217.1"/>
    </source>
</evidence>
<sequence length="124" mass="13277">MIVYCCADLIFATRIRATADSLGLVTRPVRNPDMLRSRLDQIDDGKPNAPVTALLLDLDTGEPGLALIEQVKQHDPAIPVVAFGAHVATELLAAARERGADSVMPRGAFTSQLPALLQQYAGEN</sequence>
<feature type="domain" description="Response regulatory" evidence="2">
    <location>
        <begin position="1"/>
        <end position="121"/>
    </location>
</feature>
<proteinExistence type="predicted"/>
<evidence type="ECO:0000256" key="1">
    <source>
        <dbReference type="PROSITE-ProRule" id="PRU00169"/>
    </source>
</evidence>